<dbReference type="OrthoDB" id="10660301at2759"/>
<feature type="compositionally biased region" description="Polar residues" evidence="1">
    <location>
        <begin position="23"/>
        <end position="33"/>
    </location>
</feature>
<dbReference type="EMBL" id="UYYF01004397">
    <property type="protein sequence ID" value="VDN03538.1"/>
    <property type="molecule type" value="Genomic_DNA"/>
</dbReference>
<dbReference type="WBParaSite" id="TCLT_0000621801-mRNA-1">
    <property type="protein sequence ID" value="TCLT_0000621801-mRNA-1"/>
    <property type="gene ID" value="TCLT_0000621801"/>
</dbReference>
<dbReference type="AlphaFoldDB" id="A0A0N5D0A4"/>
<reference evidence="2 3" key="2">
    <citation type="submission" date="2018-11" db="EMBL/GenBank/DDBJ databases">
        <authorList>
            <consortium name="Pathogen Informatics"/>
        </authorList>
    </citation>
    <scope>NUCLEOTIDE SEQUENCE [LARGE SCALE GENOMIC DNA]</scope>
</reference>
<dbReference type="STRING" id="103827.A0A0N5D0A4"/>
<feature type="compositionally biased region" description="Low complexity" evidence="1">
    <location>
        <begin position="333"/>
        <end position="349"/>
    </location>
</feature>
<gene>
    <name evidence="2" type="ORF">TCLT_LOCUS6207</name>
</gene>
<sequence>MTEMQNSPSDRQIKDFQKLAESPSASKRTQPSVNDYKFPWRESPRAHIAPAITPPSCGHVTRIAISNNASQLHTPASPSRELLRNNISTNTNSLKSNISGSICGVENSAAVLKSSTSRHPSQIPRISPEITSTAKSSASSISASLLRQISPSPSKVCSPSSLPMVTTFSVYQENPLPASNITSVNEIVDNSTVINGSTQQTITTVANASATAAGHSYSSTTNNHPIPVSTKFSSVIPSTCSSASSTVIEGNTFSLNDNGRIEETNYSMKDTNEKGIKRMEEHSRIPRIRSVKATTAMKKSHLPCTSNTTDLADATTTESCKVSHDNKVAFRSRLPVRSSRSSGLSTSGTAEKHSSRISSSDEKLLQSRIPVMASSMHRAHPQTHFTGQMIVPTETSNMQITSSSTNSRVITDL</sequence>
<reference evidence="4" key="1">
    <citation type="submission" date="2017-02" db="UniProtKB">
        <authorList>
            <consortium name="WormBaseParasite"/>
        </authorList>
    </citation>
    <scope>IDENTIFICATION</scope>
</reference>
<feature type="region of interest" description="Disordered" evidence="1">
    <location>
        <begin position="1"/>
        <end position="37"/>
    </location>
</feature>
<feature type="region of interest" description="Disordered" evidence="1">
    <location>
        <begin position="333"/>
        <end position="363"/>
    </location>
</feature>
<protein>
    <submittedName>
        <fullName evidence="4">Flocculation protein FLO11-like</fullName>
    </submittedName>
</protein>
<evidence type="ECO:0000256" key="1">
    <source>
        <dbReference type="SAM" id="MobiDB-lite"/>
    </source>
</evidence>
<evidence type="ECO:0000313" key="3">
    <source>
        <dbReference type="Proteomes" id="UP000276776"/>
    </source>
</evidence>
<feature type="compositionally biased region" description="Polar residues" evidence="1">
    <location>
        <begin position="1"/>
        <end position="10"/>
    </location>
</feature>
<name>A0A0N5D0A4_THECL</name>
<dbReference type="Proteomes" id="UP000276776">
    <property type="component" value="Unassembled WGS sequence"/>
</dbReference>
<evidence type="ECO:0000313" key="4">
    <source>
        <dbReference type="WBParaSite" id="TCLT_0000621801-mRNA-1"/>
    </source>
</evidence>
<proteinExistence type="predicted"/>
<accession>A0A0N5D0A4</accession>
<organism evidence="4">
    <name type="scientific">Thelazia callipaeda</name>
    <name type="common">Oriental eyeworm</name>
    <name type="synonym">Parasitic nematode</name>
    <dbReference type="NCBI Taxonomy" id="103827"/>
    <lineage>
        <taxon>Eukaryota</taxon>
        <taxon>Metazoa</taxon>
        <taxon>Ecdysozoa</taxon>
        <taxon>Nematoda</taxon>
        <taxon>Chromadorea</taxon>
        <taxon>Rhabditida</taxon>
        <taxon>Spirurina</taxon>
        <taxon>Spiruromorpha</taxon>
        <taxon>Thelazioidea</taxon>
        <taxon>Thelaziidae</taxon>
        <taxon>Thelazia</taxon>
    </lineage>
</organism>
<evidence type="ECO:0000313" key="2">
    <source>
        <dbReference type="EMBL" id="VDN03538.1"/>
    </source>
</evidence>
<keyword evidence="3" id="KW-1185">Reference proteome</keyword>
<feature type="compositionally biased region" description="Basic and acidic residues" evidence="1">
    <location>
        <begin position="350"/>
        <end position="363"/>
    </location>
</feature>